<evidence type="ECO:0000256" key="4">
    <source>
        <dbReference type="ARBA" id="ARBA00022989"/>
    </source>
</evidence>
<dbReference type="Gene3D" id="3.80.10.10">
    <property type="entry name" value="Ribonuclease Inhibitor"/>
    <property type="match status" value="1"/>
</dbReference>
<proteinExistence type="predicted"/>
<keyword evidence="10" id="KW-1185">Reference proteome</keyword>
<keyword evidence="7" id="KW-0325">Glycoprotein</keyword>
<evidence type="ECO:0000256" key="5">
    <source>
        <dbReference type="ARBA" id="ARBA00023136"/>
    </source>
</evidence>
<keyword evidence="2 8" id="KW-0812">Transmembrane</keyword>
<keyword evidence="4 8" id="KW-1133">Transmembrane helix</keyword>
<evidence type="ECO:0000256" key="6">
    <source>
        <dbReference type="ARBA" id="ARBA00023170"/>
    </source>
</evidence>
<keyword evidence="6" id="KW-0675">Receptor</keyword>
<evidence type="ECO:0000256" key="1">
    <source>
        <dbReference type="ARBA" id="ARBA00004479"/>
    </source>
</evidence>
<keyword evidence="5 8" id="KW-0472">Membrane</keyword>
<organism evidence="9 10">
    <name type="scientific">Hevea brasiliensis</name>
    <name type="common">Para rubber tree</name>
    <name type="synonym">Siphonia brasiliensis</name>
    <dbReference type="NCBI Taxonomy" id="3981"/>
    <lineage>
        <taxon>Eukaryota</taxon>
        <taxon>Viridiplantae</taxon>
        <taxon>Streptophyta</taxon>
        <taxon>Embryophyta</taxon>
        <taxon>Tracheophyta</taxon>
        <taxon>Spermatophyta</taxon>
        <taxon>Magnoliopsida</taxon>
        <taxon>eudicotyledons</taxon>
        <taxon>Gunneridae</taxon>
        <taxon>Pentapetalae</taxon>
        <taxon>rosids</taxon>
        <taxon>fabids</taxon>
        <taxon>Malpighiales</taxon>
        <taxon>Euphorbiaceae</taxon>
        <taxon>Crotonoideae</taxon>
        <taxon>Micrandreae</taxon>
        <taxon>Hevea</taxon>
    </lineage>
</organism>
<dbReference type="InterPro" id="IPR046956">
    <property type="entry name" value="RLP23-like"/>
</dbReference>
<evidence type="ECO:0000313" key="10">
    <source>
        <dbReference type="Proteomes" id="UP001174677"/>
    </source>
</evidence>
<gene>
    <name evidence="9" type="ORF">P3X46_017361</name>
</gene>
<evidence type="ECO:0000256" key="2">
    <source>
        <dbReference type="ARBA" id="ARBA00022692"/>
    </source>
</evidence>
<comment type="subcellular location">
    <subcellularLocation>
        <location evidence="1">Membrane</location>
        <topology evidence="1">Single-pass type I membrane protein</topology>
    </subcellularLocation>
</comment>
<dbReference type="PANTHER" id="PTHR48063:SF112">
    <property type="entry name" value="RECEPTOR LIKE PROTEIN 30-LIKE"/>
    <property type="match status" value="1"/>
</dbReference>
<keyword evidence="3" id="KW-0732">Signal</keyword>
<dbReference type="Proteomes" id="UP001174677">
    <property type="component" value="Chromosome 9"/>
</dbReference>
<evidence type="ECO:0000313" key="9">
    <source>
        <dbReference type="EMBL" id="KAJ9174326.1"/>
    </source>
</evidence>
<name>A0ABQ9M277_HEVBR</name>
<evidence type="ECO:0008006" key="11">
    <source>
        <dbReference type="Google" id="ProtNLM"/>
    </source>
</evidence>
<comment type="caution">
    <text evidence="9">The sequence shown here is derived from an EMBL/GenBank/DDBJ whole genome shotgun (WGS) entry which is preliminary data.</text>
</comment>
<dbReference type="EMBL" id="JARPOI010000009">
    <property type="protein sequence ID" value="KAJ9174326.1"/>
    <property type="molecule type" value="Genomic_DNA"/>
</dbReference>
<protein>
    <recommendedName>
        <fullName evidence="11">Leucine-rich repeat-containing N-terminal plant-type domain-containing protein</fullName>
    </recommendedName>
</protein>
<sequence length="191" mass="21676">MNLLGLQILNLSRKKLDGHIPWNISELKSLESLDLSSNDLSGFIPSSISDLNFLSHLNLSFNHLSGRIHLGNQLQTLDDKSIYIGNNGLCGFPLNNCSEDVDEWPKGHEKVENMRKDDSMMLWFYSGLAMGFVAGFVGVCSILYFKDSWRYACFQLVDRVYDKLWVTVAIKANQLKGKLHRNKYEGNAREG</sequence>
<dbReference type="InterPro" id="IPR001611">
    <property type="entry name" value="Leu-rich_rpt"/>
</dbReference>
<evidence type="ECO:0000256" key="3">
    <source>
        <dbReference type="ARBA" id="ARBA00022729"/>
    </source>
</evidence>
<feature type="transmembrane region" description="Helical" evidence="8">
    <location>
        <begin position="122"/>
        <end position="145"/>
    </location>
</feature>
<dbReference type="Pfam" id="PF13855">
    <property type="entry name" value="LRR_8"/>
    <property type="match status" value="1"/>
</dbReference>
<dbReference type="PRINTS" id="PR00019">
    <property type="entry name" value="LEURICHRPT"/>
</dbReference>
<reference evidence="9" key="1">
    <citation type="journal article" date="2023" name="Plant Biotechnol. J.">
        <title>Chromosome-level wild Hevea brasiliensis genome provides new tools for genomic-assisted breeding and valuable loci to elevate rubber yield.</title>
        <authorList>
            <person name="Cheng H."/>
            <person name="Song X."/>
            <person name="Hu Y."/>
            <person name="Wu T."/>
            <person name="Yang Q."/>
            <person name="An Z."/>
            <person name="Feng S."/>
            <person name="Deng Z."/>
            <person name="Wu W."/>
            <person name="Zeng X."/>
            <person name="Tu M."/>
            <person name="Wang X."/>
            <person name="Huang H."/>
        </authorList>
    </citation>
    <scope>NUCLEOTIDE SEQUENCE</scope>
    <source>
        <strain evidence="9">MT/VB/25A 57/8</strain>
    </source>
</reference>
<dbReference type="PANTHER" id="PTHR48063">
    <property type="entry name" value="LRR RECEPTOR-LIKE KINASE"/>
    <property type="match status" value="1"/>
</dbReference>
<dbReference type="InterPro" id="IPR032675">
    <property type="entry name" value="LRR_dom_sf"/>
</dbReference>
<evidence type="ECO:0000256" key="7">
    <source>
        <dbReference type="ARBA" id="ARBA00023180"/>
    </source>
</evidence>
<dbReference type="SUPFAM" id="SSF52058">
    <property type="entry name" value="L domain-like"/>
    <property type="match status" value="1"/>
</dbReference>
<accession>A0ABQ9M277</accession>
<evidence type="ECO:0000256" key="8">
    <source>
        <dbReference type="SAM" id="Phobius"/>
    </source>
</evidence>